<accession>A0AC61DDQ9</accession>
<dbReference type="EMBL" id="PEDL01000003">
    <property type="protein sequence ID" value="PHV71404.1"/>
    <property type="molecule type" value="Genomic_DNA"/>
</dbReference>
<reference evidence="1" key="1">
    <citation type="submission" date="2017-10" db="EMBL/GenBank/DDBJ databases">
        <title>Genome sequence of cellulolytic Lachnospiraceae bacterium XHS1971 isolated from hotspring sediment.</title>
        <authorList>
            <person name="Vasudevan G."/>
            <person name="Joshi A.J."/>
            <person name="Hivarkar S."/>
            <person name="Lanjekar V.B."/>
            <person name="Dhakephalkar P.K."/>
            <person name="Dagar S."/>
        </authorList>
    </citation>
    <scope>NUCLEOTIDE SEQUENCE</scope>
    <source>
        <strain evidence="1">XHS1971</strain>
    </source>
</reference>
<gene>
    <name evidence="1" type="ORF">CS063_04980</name>
</gene>
<sequence length="292" mass="33319">MTIRHLKIFITVAECGKMRKAAELLYISQPTVSQAIAELEQYYGVKLFERLAQKIYLTVSGKQLLSYARHIVEDFENLDLAMKFVGSKARIRLGGSVSVGSCFFEPLMSEAEKLIPGLDLRVVINNTEYIEKRLLVSELDLAIVEGVVQSTDLMRSQLQMDELVIVVGKGHPFYTREEIHLTELEGENYIAREDGSTLRNQYELLLIEHNIRLEHKWSSSNIEPIKKAVIGGKGLAILSKLIIQKEIQEGLLKVIPVKGIQVTREIQLIYHKDKFISPQLNQFIELIKRMIK</sequence>
<proteinExistence type="predicted"/>
<dbReference type="Proteomes" id="UP000224460">
    <property type="component" value="Unassembled WGS sequence"/>
</dbReference>
<evidence type="ECO:0000313" key="2">
    <source>
        <dbReference type="Proteomes" id="UP000224460"/>
    </source>
</evidence>
<protein>
    <submittedName>
        <fullName evidence="1">LysR family transcriptional regulator</fullName>
    </submittedName>
</protein>
<evidence type="ECO:0000313" key="1">
    <source>
        <dbReference type="EMBL" id="PHV71404.1"/>
    </source>
</evidence>
<name>A0AC61DDQ9_9FIRM</name>
<keyword evidence="2" id="KW-1185">Reference proteome</keyword>
<organism evidence="1 2">
    <name type="scientific">Sporanaerobium hydrogeniformans</name>
    <dbReference type="NCBI Taxonomy" id="3072179"/>
    <lineage>
        <taxon>Bacteria</taxon>
        <taxon>Bacillati</taxon>
        <taxon>Bacillota</taxon>
        <taxon>Clostridia</taxon>
        <taxon>Lachnospirales</taxon>
        <taxon>Lachnospiraceae</taxon>
        <taxon>Sporanaerobium</taxon>
    </lineage>
</organism>
<comment type="caution">
    <text evidence="1">The sequence shown here is derived from an EMBL/GenBank/DDBJ whole genome shotgun (WGS) entry which is preliminary data.</text>
</comment>